<keyword evidence="11 17" id="KW-0418">Kinase</keyword>
<evidence type="ECO:0000256" key="16">
    <source>
        <dbReference type="ARBA" id="ARBA00047857"/>
    </source>
</evidence>
<dbReference type="InParanoid" id="A0A0F7IIL5"/>
<dbReference type="GO" id="GO:0009231">
    <property type="term" value="P:riboflavin biosynthetic process"/>
    <property type="evidence" value="ECO:0007669"/>
    <property type="project" value="InterPro"/>
</dbReference>
<dbReference type="InterPro" id="IPR036390">
    <property type="entry name" value="WH_DNA-bd_sf"/>
</dbReference>
<dbReference type="NCBIfam" id="NF010762">
    <property type="entry name" value="PRK14165.1"/>
    <property type="match status" value="1"/>
</dbReference>
<dbReference type="Pfam" id="PF01982">
    <property type="entry name" value="CTP-dep_RFKase"/>
    <property type="match status" value="1"/>
</dbReference>
<evidence type="ECO:0000256" key="8">
    <source>
        <dbReference type="ARBA" id="ARBA00022679"/>
    </source>
</evidence>
<keyword evidence="6 17" id="KW-0285">Flavoprotein</keyword>
<evidence type="ECO:0000259" key="18">
    <source>
        <dbReference type="Pfam" id="PF01982"/>
    </source>
</evidence>
<keyword evidence="7 17" id="KW-0288">FMN</keyword>
<dbReference type="Gene3D" id="1.10.10.10">
    <property type="entry name" value="Winged helix-like DNA-binding domain superfamily/Winged helix DNA-binding domain"/>
    <property type="match status" value="1"/>
</dbReference>
<feature type="binding site" evidence="17">
    <location>
        <position position="182"/>
    </location>
    <ligand>
        <name>FMN</name>
        <dbReference type="ChEBI" id="CHEBI:58210"/>
    </ligand>
</feature>
<dbReference type="Pfam" id="PF06969">
    <property type="entry name" value="HemN_C"/>
    <property type="match status" value="1"/>
</dbReference>
<evidence type="ECO:0000256" key="17">
    <source>
        <dbReference type="HAMAP-Rule" id="MF_01285"/>
    </source>
</evidence>
<feature type="binding site" evidence="17">
    <location>
        <position position="125"/>
    </location>
    <ligand>
        <name>Mg(2+)</name>
        <dbReference type="ChEBI" id="CHEBI:18420"/>
    </ligand>
</feature>
<dbReference type="HOGENOM" id="CLU_088476_0_0_2"/>
<dbReference type="GO" id="GO:0000287">
    <property type="term" value="F:magnesium ion binding"/>
    <property type="evidence" value="ECO:0007669"/>
    <property type="project" value="UniProtKB-UniRule"/>
</dbReference>
<keyword evidence="9 17" id="KW-0479">Metal-binding</keyword>
<gene>
    <name evidence="17" type="primary">ribK</name>
    <name evidence="20" type="ORF">GAH_00799</name>
</gene>
<accession>A0A0F7IIL5</accession>
<evidence type="ECO:0000256" key="9">
    <source>
        <dbReference type="ARBA" id="ARBA00022723"/>
    </source>
</evidence>
<name>A0A0F7IIL5_9EURY</name>
<dbReference type="HAMAP" id="MF_01285">
    <property type="entry name" value="Riboflavin_kinase"/>
    <property type="match status" value="1"/>
</dbReference>
<evidence type="ECO:0000256" key="15">
    <source>
        <dbReference type="ARBA" id="ARBA00033116"/>
    </source>
</evidence>
<comment type="pathway">
    <text evidence="2 17">Cofactor biosynthesis; FMN biosynthesis; FMN from riboflavin (CTP route): step 1/1.</text>
</comment>
<keyword evidence="21" id="KW-1185">Reference proteome</keyword>
<protein>
    <recommendedName>
        <fullName evidence="5 17">Riboflavin kinase</fullName>
        <shortName evidence="17">RFK</shortName>
        <ecNumber evidence="4 17">2.7.1.161</ecNumber>
    </recommendedName>
    <alternativeName>
        <fullName evidence="14 17">CTP-dependent riboflavin kinase</fullName>
    </alternativeName>
    <alternativeName>
        <fullName evidence="15 17">CTP:riboflavin 5'-phosphotransferase</fullName>
    </alternativeName>
    <alternativeName>
        <fullName evidence="13 17">Flavokinase</fullName>
    </alternativeName>
</protein>
<dbReference type="KEGG" id="gah:GAH_00799"/>
<keyword evidence="12 17" id="KW-0460">Magnesium</keyword>
<evidence type="ECO:0000256" key="4">
    <source>
        <dbReference type="ARBA" id="ARBA00011987"/>
    </source>
</evidence>
<evidence type="ECO:0000256" key="7">
    <source>
        <dbReference type="ARBA" id="ARBA00022643"/>
    </source>
</evidence>
<comment type="function">
    <text evidence="1 17">Catalyzes the CTP-dependent phosphorylation of riboflavin (vitamin B2) to form flavin mononucleotide (FMN).</text>
</comment>
<evidence type="ECO:0000256" key="13">
    <source>
        <dbReference type="ARBA" id="ARBA00029789"/>
    </source>
</evidence>
<evidence type="ECO:0000256" key="6">
    <source>
        <dbReference type="ARBA" id="ARBA00022630"/>
    </source>
</evidence>
<comment type="cofactor">
    <cofactor evidence="17">
        <name>Mg(2+)</name>
        <dbReference type="ChEBI" id="CHEBI:18420"/>
    </cofactor>
    <text evidence="17">Binds 1 Mg(2+) ion per subunit.</text>
</comment>
<evidence type="ECO:0000256" key="14">
    <source>
        <dbReference type="ARBA" id="ARBA00030544"/>
    </source>
</evidence>
<comment type="caution">
    <text evidence="17">Lacks conserved residue(s) required for the propagation of feature annotation.</text>
</comment>
<dbReference type="UniPathway" id="UPA00276">
    <property type="reaction ID" value="UER00929"/>
</dbReference>
<dbReference type="InterPro" id="IPR010723">
    <property type="entry name" value="HemN_C"/>
</dbReference>
<dbReference type="GO" id="GO:0008531">
    <property type="term" value="F:riboflavin kinase activity"/>
    <property type="evidence" value="ECO:0007669"/>
    <property type="project" value="InterPro"/>
</dbReference>
<evidence type="ECO:0000256" key="11">
    <source>
        <dbReference type="ARBA" id="ARBA00022777"/>
    </source>
</evidence>
<evidence type="ECO:0000256" key="10">
    <source>
        <dbReference type="ARBA" id="ARBA00022741"/>
    </source>
</evidence>
<proteinExistence type="inferred from homology"/>
<dbReference type="InterPro" id="IPR023465">
    <property type="entry name" value="Riboflavin_kinase_dom_sf"/>
</dbReference>
<feature type="domain" description="Riboflavin kinase" evidence="18">
    <location>
        <begin position="93"/>
        <end position="213"/>
    </location>
</feature>
<feature type="binding site" evidence="17">
    <location>
        <begin position="195"/>
        <end position="198"/>
    </location>
    <ligand>
        <name>CDP</name>
        <dbReference type="ChEBI" id="CHEBI:58069"/>
    </ligand>
</feature>
<feature type="binding site" evidence="17">
    <location>
        <position position="127"/>
    </location>
    <ligand>
        <name>Mg(2+)</name>
        <dbReference type="ChEBI" id="CHEBI:18420"/>
    </ligand>
</feature>
<dbReference type="RefSeq" id="WP_048094821.1">
    <property type="nucleotide sequence ID" value="NZ_CP011267.1"/>
</dbReference>
<dbReference type="PATRIC" id="fig|113653.22.peg.799"/>
<comment type="similarity">
    <text evidence="3 17">Belongs to the archaeal riboflavin kinase family.</text>
</comment>
<evidence type="ECO:0000256" key="3">
    <source>
        <dbReference type="ARBA" id="ARBA00006428"/>
    </source>
</evidence>
<feature type="binding site" evidence="17">
    <location>
        <begin position="96"/>
        <end position="101"/>
    </location>
    <ligand>
        <name>CDP</name>
        <dbReference type="ChEBI" id="CHEBI:58069"/>
    </ligand>
</feature>
<organism evidence="20 21">
    <name type="scientific">Geoglobus ahangari</name>
    <dbReference type="NCBI Taxonomy" id="113653"/>
    <lineage>
        <taxon>Archaea</taxon>
        <taxon>Methanobacteriati</taxon>
        <taxon>Methanobacteriota</taxon>
        <taxon>Archaeoglobi</taxon>
        <taxon>Archaeoglobales</taxon>
        <taxon>Archaeoglobaceae</taxon>
        <taxon>Geoglobus</taxon>
    </lineage>
</organism>
<dbReference type="EC" id="2.7.1.161" evidence="4 17"/>
<comment type="catalytic activity">
    <reaction evidence="16 17">
        <text>riboflavin + CTP = CDP + FMN + H(+)</text>
        <dbReference type="Rhea" id="RHEA:25021"/>
        <dbReference type="ChEBI" id="CHEBI:15378"/>
        <dbReference type="ChEBI" id="CHEBI:37563"/>
        <dbReference type="ChEBI" id="CHEBI:57986"/>
        <dbReference type="ChEBI" id="CHEBI:58069"/>
        <dbReference type="ChEBI" id="CHEBI:58210"/>
        <dbReference type="EC" id="2.7.1.161"/>
    </reaction>
</comment>
<dbReference type="SUPFAM" id="SSF82114">
    <property type="entry name" value="Riboflavin kinase-like"/>
    <property type="match status" value="1"/>
</dbReference>
<dbReference type="InterPro" id="IPR036388">
    <property type="entry name" value="WH-like_DNA-bd_sf"/>
</dbReference>
<dbReference type="GO" id="GO:0009398">
    <property type="term" value="P:FMN biosynthetic process"/>
    <property type="evidence" value="ECO:0007669"/>
    <property type="project" value="UniProtKB-UniRule"/>
</dbReference>
<evidence type="ECO:0000256" key="12">
    <source>
        <dbReference type="ARBA" id="ARBA00022842"/>
    </source>
</evidence>
<dbReference type="InterPro" id="IPR039063">
    <property type="entry name" value="RibK_CTP-dep"/>
</dbReference>
<dbReference type="SUPFAM" id="SSF46785">
    <property type="entry name" value="Winged helix' DNA-binding domain"/>
    <property type="match status" value="1"/>
</dbReference>
<dbReference type="STRING" id="113653.GAH_00799"/>
<reference evidence="20 21" key="1">
    <citation type="submission" date="2015-04" db="EMBL/GenBank/DDBJ databases">
        <title>The complete genome sequence of the hyperthermophilic, obligate iron-reducing archaeon Geoglobus ahangari strain 234T.</title>
        <authorList>
            <person name="Manzella M.P."/>
            <person name="Holmes D.E."/>
            <person name="Rocheleau J.M."/>
            <person name="Chung A."/>
            <person name="Reguera G."/>
            <person name="Kashefi K."/>
        </authorList>
    </citation>
    <scope>NUCLEOTIDE SEQUENCE [LARGE SCALE GENOMIC DNA]</scope>
    <source>
        <strain evidence="20 21">234</strain>
    </source>
</reference>
<evidence type="ECO:0000259" key="19">
    <source>
        <dbReference type="Pfam" id="PF06969"/>
    </source>
</evidence>
<sequence>MIDALKKLALMNATRKVVKLSSKEFAEKIDQSLQTAARKLKELEDNGLIERILDKDGQYIVITEKGKEMLYREYLDLKKIFEGEDKVCIKGRVISGVGEGKYYVSLDGYRRQFEEKLGFTPYPGTLNLKIPKEQMYFRRMLDEEEGILIEGFKTEDRTFGEVKAFRCRIDGVEGAVIMPKRTHYSKDVLEVIAPVSLRDRLGLKDGDEVEVEVLL</sequence>
<dbReference type="FunCoup" id="A0A0F7IIL5">
    <property type="interactions" value="18"/>
</dbReference>
<evidence type="ECO:0000313" key="21">
    <source>
        <dbReference type="Proteomes" id="UP000034723"/>
    </source>
</evidence>
<evidence type="ECO:0000256" key="5">
    <source>
        <dbReference type="ARBA" id="ARBA00017394"/>
    </source>
</evidence>
<evidence type="ECO:0000313" key="20">
    <source>
        <dbReference type="EMBL" id="AKG91869.1"/>
    </source>
</evidence>
<feature type="binding site" evidence="17">
    <location>
        <position position="190"/>
    </location>
    <ligand>
        <name>FMN</name>
        <dbReference type="ChEBI" id="CHEBI:58210"/>
    </ligand>
</feature>
<feature type="domain" description="HemN C-terminal" evidence="19">
    <location>
        <begin position="9"/>
        <end position="66"/>
    </location>
</feature>
<dbReference type="Gene3D" id="2.40.30.30">
    <property type="entry name" value="Riboflavin kinase-like"/>
    <property type="match status" value="1"/>
</dbReference>
<keyword evidence="10 17" id="KW-0547">Nucleotide-binding</keyword>
<dbReference type="GO" id="GO:0000166">
    <property type="term" value="F:nucleotide binding"/>
    <property type="evidence" value="ECO:0007669"/>
    <property type="project" value="UniProtKB-UniRule"/>
</dbReference>
<dbReference type="AlphaFoldDB" id="A0A0F7IIL5"/>
<dbReference type="InterPro" id="IPR023602">
    <property type="entry name" value="Riboflavin_kinase_CTP-dep"/>
</dbReference>
<dbReference type="PANTHER" id="PTHR40706:SF1">
    <property type="entry name" value="RIBOFLAVIN KINASE"/>
    <property type="match status" value="1"/>
</dbReference>
<dbReference type="Proteomes" id="UP000034723">
    <property type="component" value="Chromosome"/>
</dbReference>
<dbReference type="EMBL" id="CP011267">
    <property type="protein sequence ID" value="AKG91869.1"/>
    <property type="molecule type" value="Genomic_DNA"/>
</dbReference>
<keyword evidence="8 17" id="KW-0808">Transferase</keyword>
<evidence type="ECO:0000256" key="1">
    <source>
        <dbReference type="ARBA" id="ARBA00003072"/>
    </source>
</evidence>
<dbReference type="PANTHER" id="PTHR40706">
    <property type="entry name" value="RIBOFLAVIN KINASE"/>
    <property type="match status" value="1"/>
</dbReference>
<dbReference type="OrthoDB" id="30955at2157"/>
<dbReference type="InterPro" id="IPR023470">
    <property type="entry name" value="Riboflavin_kinase_archaeal"/>
</dbReference>
<evidence type="ECO:0000256" key="2">
    <source>
        <dbReference type="ARBA" id="ARBA00005219"/>
    </source>
</evidence>
<dbReference type="GeneID" id="24803381"/>